<dbReference type="OrthoDB" id="512667at2759"/>
<dbReference type="AlphaFoldDB" id="A0A267E474"/>
<evidence type="ECO:0000313" key="8">
    <source>
        <dbReference type="Proteomes" id="UP000215902"/>
    </source>
</evidence>
<dbReference type="GO" id="GO:0006457">
    <property type="term" value="P:protein folding"/>
    <property type="evidence" value="ECO:0007669"/>
    <property type="project" value="TreeGrafter"/>
</dbReference>
<feature type="region of interest" description="Disordered" evidence="5">
    <location>
        <begin position="178"/>
        <end position="197"/>
    </location>
</feature>
<accession>A0A267E474</accession>
<sequence length="197" mass="21494">LPVRLILRLCPAQKQQRLVACSRSLVTLAKQPSQRVRHDCLVLSESLKRSQIRFRHLCTDGKGSGSLPAAFESANLADSTDIVQDAKRQMGIVFTCKVCSTRQARSFSRVAYDRGVVIIRCNGCQNLHLIADNLHWFDHVGGRNVEQILRERGEEVRRLSGCLDLQLGNKIESDSGVKCETEAGSGSAGSDGSGSSG</sequence>
<keyword evidence="8" id="KW-1185">Reference proteome</keyword>
<evidence type="ECO:0000313" key="7">
    <source>
        <dbReference type="EMBL" id="PAA56363.1"/>
    </source>
</evidence>
<evidence type="ECO:0000256" key="1">
    <source>
        <dbReference type="ARBA" id="ARBA00022723"/>
    </source>
</evidence>
<dbReference type="Proteomes" id="UP000215902">
    <property type="component" value="Unassembled WGS sequence"/>
</dbReference>
<dbReference type="Pfam" id="PF05180">
    <property type="entry name" value="zf-DNL"/>
    <property type="match status" value="1"/>
</dbReference>
<reference evidence="7 8" key="1">
    <citation type="submission" date="2017-06" db="EMBL/GenBank/DDBJ databases">
        <title>A platform for efficient transgenesis in Macrostomum lignano, a flatworm model organism for stem cell research.</title>
        <authorList>
            <person name="Berezikov E."/>
        </authorList>
    </citation>
    <scope>NUCLEOTIDE SEQUENCE [LARGE SCALE GENOMIC DNA]</scope>
    <source>
        <strain evidence="7">DV1</strain>
        <tissue evidence="7">Whole organism</tissue>
    </source>
</reference>
<dbReference type="EMBL" id="NIVC01002631">
    <property type="protein sequence ID" value="PAA56363.1"/>
    <property type="molecule type" value="Genomic_DNA"/>
</dbReference>
<feature type="non-terminal residue" evidence="7">
    <location>
        <position position="1"/>
    </location>
</feature>
<protein>
    <recommendedName>
        <fullName evidence="6">DNL-type domain-containing protein</fullName>
    </recommendedName>
</protein>
<evidence type="ECO:0000256" key="5">
    <source>
        <dbReference type="SAM" id="MobiDB-lite"/>
    </source>
</evidence>
<dbReference type="GO" id="GO:0051087">
    <property type="term" value="F:protein-folding chaperone binding"/>
    <property type="evidence" value="ECO:0007669"/>
    <property type="project" value="TreeGrafter"/>
</dbReference>
<dbReference type="GO" id="GO:0030150">
    <property type="term" value="P:protein import into mitochondrial matrix"/>
    <property type="evidence" value="ECO:0007669"/>
    <property type="project" value="TreeGrafter"/>
</dbReference>
<keyword evidence="1" id="KW-0479">Metal-binding</keyword>
<comment type="caution">
    <text evidence="7">The sequence shown here is derived from an EMBL/GenBank/DDBJ whole genome shotgun (WGS) entry which is preliminary data.</text>
</comment>
<name>A0A267E474_9PLAT</name>
<dbReference type="GO" id="GO:0050821">
    <property type="term" value="P:protein stabilization"/>
    <property type="evidence" value="ECO:0007669"/>
    <property type="project" value="TreeGrafter"/>
</dbReference>
<proteinExistence type="predicted"/>
<feature type="domain" description="DNL-type" evidence="6">
    <location>
        <begin position="85"/>
        <end position="181"/>
    </location>
</feature>
<dbReference type="GO" id="GO:0008270">
    <property type="term" value="F:zinc ion binding"/>
    <property type="evidence" value="ECO:0007669"/>
    <property type="project" value="UniProtKB-KW"/>
</dbReference>
<evidence type="ECO:0000256" key="2">
    <source>
        <dbReference type="ARBA" id="ARBA00022771"/>
    </source>
</evidence>
<dbReference type="PANTHER" id="PTHR20922">
    <property type="entry name" value="DNL-TYPE ZINC FINGER PROTEIN"/>
    <property type="match status" value="1"/>
</dbReference>
<evidence type="ECO:0000259" key="6">
    <source>
        <dbReference type="PROSITE" id="PS51501"/>
    </source>
</evidence>
<dbReference type="PROSITE" id="PS51501">
    <property type="entry name" value="ZF_DNL"/>
    <property type="match status" value="1"/>
</dbReference>
<dbReference type="InterPro" id="IPR024158">
    <property type="entry name" value="Mt_import_TIM15"/>
</dbReference>
<dbReference type="PANTHER" id="PTHR20922:SF13">
    <property type="entry name" value="DNL-TYPE ZINC FINGER PROTEIN"/>
    <property type="match status" value="1"/>
</dbReference>
<gene>
    <name evidence="7" type="ORF">BOX15_Mlig020231g1</name>
</gene>
<dbReference type="STRING" id="282301.A0A267E474"/>
<keyword evidence="2 4" id="KW-0863">Zinc-finger</keyword>
<feature type="compositionally biased region" description="Gly residues" evidence="5">
    <location>
        <begin position="186"/>
        <end position="197"/>
    </location>
</feature>
<evidence type="ECO:0000256" key="4">
    <source>
        <dbReference type="PROSITE-ProRule" id="PRU00834"/>
    </source>
</evidence>
<dbReference type="GO" id="GO:0005739">
    <property type="term" value="C:mitochondrion"/>
    <property type="evidence" value="ECO:0007669"/>
    <property type="project" value="TreeGrafter"/>
</dbReference>
<dbReference type="InterPro" id="IPR007853">
    <property type="entry name" value="Znf_DNL-typ"/>
</dbReference>
<organism evidence="7 8">
    <name type="scientific">Macrostomum lignano</name>
    <dbReference type="NCBI Taxonomy" id="282301"/>
    <lineage>
        <taxon>Eukaryota</taxon>
        <taxon>Metazoa</taxon>
        <taxon>Spiralia</taxon>
        <taxon>Lophotrochozoa</taxon>
        <taxon>Platyhelminthes</taxon>
        <taxon>Rhabditophora</taxon>
        <taxon>Macrostomorpha</taxon>
        <taxon>Macrostomida</taxon>
        <taxon>Macrostomidae</taxon>
        <taxon>Macrostomum</taxon>
    </lineage>
</organism>
<keyword evidence="3" id="KW-0862">Zinc</keyword>
<evidence type="ECO:0000256" key="3">
    <source>
        <dbReference type="ARBA" id="ARBA00022833"/>
    </source>
</evidence>